<comment type="caution">
    <text evidence="2">The sequence shown here is derived from an EMBL/GenBank/DDBJ whole genome shotgun (WGS) entry which is preliminary data.</text>
</comment>
<proteinExistence type="predicted"/>
<evidence type="ECO:0000313" key="3">
    <source>
        <dbReference type="Proteomes" id="UP000282084"/>
    </source>
</evidence>
<dbReference type="RefSeq" id="WP_121003232.1">
    <property type="nucleotide sequence ID" value="NZ_RBXO01000001.1"/>
</dbReference>
<dbReference type="Pfam" id="PF00583">
    <property type="entry name" value="Acetyltransf_1"/>
    <property type="match status" value="1"/>
</dbReference>
<keyword evidence="3" id="KW-1185">Reference proteome</keyword>
<dbReference type="SUPFAM" id="SSF55729">
    <property type="entry name" value="Acyl-CoA N-acyltransferases (Nat)"/>
    <property type="match status" value="1"/>
</dbReference>
<dbReference type="AlphaFoldDB" id="A0A495VXQ6"/>
<accession>A0A495VXQ6</accession>
<name>A0A495VXQ6_9PSEU</name>
<protein>
    <submittedName>
        <fullName evidence="2">Acetyltransferase (GNAT) family protein</fullName>
    </submittedName>
</protein>
<sequence>METLRALTAADLPACLDLAADRDWPREEAKWRFLLRVGSGFGAFDGERLVGTAIVTRFGDIHTVLSMVLVARSHGGRGLGRRVVAHALAFAGTPVASLCATPLGRPLYEKLGFREVGRLAGHFGVLTAPPSGATRPAARADRARLVAEDAEVFGADRSALWAELFDFAHEVRVAEGGFAASWRDTDRLVVGPVVADSVEVAKALIADVAGAGPARVDVADPDLAAWLAAHGMPARFDVARMVRGEPAGARDRLYAPVMQALG</sequence>
<dbReference type="OrthoDB" id="510731at2"/>
<dbReference type="Gene3D" id="3.40.630.90">
    <property type="match status" value="1"/>
</dbReference>
<feature type="domain" description="N-acetyltransferase" evidence="1">
    <location>
        <begin position="2"/>
        <end position="141"/>
    </location>
</feature>
<dbReference type="InterPro" id="IPR000182">
    <property type="entry name" value="GNAT_dom"/>
</dbReference>
<dbReference type="InterPro" id="IPR041496">
    <property type="entry name" value="YitH/HolE_GNAT"/>
</dbReference>
<dbReference type="Pfam" id="PF18014">
    <property type="entry name" value="Acetyltransf_18"/>
    <property type="match status" value="1"/>
</dbReference>
<dbReference type="PROSITE" id="PS51186">
    <property type="entry name" value="GNAT"/>
    <property type="match status" value="1"/>
</dbReference>
<evidence type="ECO:0000259" key="1">
    <source>
        <dbReference type="PROSITE" id="PS51186"/>
    </source>
</evidence>
<dbReference type="InterPro" id="IPR016181">
    <property type="entry name" value="Acyl_CoA_acyltransferase"/>
</dbReference>
<dbReference type="PANTHER" id="PTHR47237:SF2">
    <property type="entry name" value="BLL4206 PROTEIN"/>
    <property type="match status" value="1"/>
</dbReference>
<dbReference type="CDD" id="cd04301">
    <property type="entry name" value="NAT_SF"/>
    <property type="match status" value="1"/>
</dbReference>
<dbReference type="GO" id="GO:0016747">
    <property type="term" value="F:acyltransferase activity, transferring groups other than amino-acyl groups"/>
    <property type="evidence" value="ECO:0007669"/>
    <property type="project" value="InterPro"/>
</dbReference>
<dbReference type="PANTHER" id="PTHR47237">
    <property type="entry name" value="SLL0310 PROTEIN"/>
    <property type="match status" value="1"/>
</dbReference>
<reference evidence="2 3" key="1">
    <citation type="submission" date="2018-10" db="EMBL/GenBank/DDBJ databases">
        <title>Sequencing the genomes of 1000 actinobacteria strains.</title>
        <authorList>
            <person name="Klenk H.-P."/>
        </authorList>
    </citation>
    <scope>NUCLEOTIDE SEQUENCE [LARGE SCALE GENOMIC DNA]</scope>
    <source>
        <strain evidence="2 3">DSM 43800</strain>
    </source>
</reference>
<evidence type="ECO:0000313" key="2">
    <source>
        <dbReference type="EMBL" id="RKT53165.1"/>
    </source>
</evidence>
<keyword evidence="2" id="KW-0808">Transferase</keyword>
<dbReference type="EMBL" id="RBXO01000001">
    <property type="protein sequence ID" value="RKT53165.1"/>
    <property type="molecule type" value="Genomic_DNA"/>
</dbReference>
<organism evidence="2 3">
    <name type="scientific">Saccharothrix australiensis</name>
    <dbReference type="NCBI Taxonomy" id="2072"/>
    <lineage>
        <taxon>Bacteria</taxon>
        <taxon>Bacillati</taxon>
        <taxon>Actinomycetota</taxon>
        <taxon>Actinomycetes</taxon>
        <taxon>Pseudonocardiales</taxon>
        <taxon>Pseudonocardiaceae</taxon>
        <taxon>Saccharothrix</taxon>
    </lineage>
</organism>
<dbReference type="InterPro" id="IPR052729">
    <property type="entry name" value="Acyl/Acetyltrans_Enzymes"/>
</dbReference>
<dbReference type="Gene3D" id="3.40.630.30">
    <property type="match status" value="1"/>
</dbReference>
<dbReference type="Proteomes" id="UP000282084">
    <property type="component" value="Unassembled WGS sequence"/>
</dbReference>
<gene>
    <name evidence="2" type="ORF">C8E97_1717</name>
</gene>